<dbReference type="PANTHER" id="PTHR31232">
    <property type="match status" value="1"/>
</dbReference>
<evidence type="ECO:0000256" key="5">
    <source>
        <dbReference type="ARBA" id="ARBA00022729"/>
    </source>
</evidence>
<evidence type="ECO:0000256" key="4">
    <source>
        <dbReference type="ARBA" id="ARBA00022525"/>
    </source>
</evidence>
<accession>A0A7N0R826</accession>
<dbReference type="Gramene" id="Kaladp0001s0033.1.v1.1">
    <property type="protein sequence ID" value="Kaladp0001s0033.1.v1.1.CDS.1"/>
    <property type="gene ID" value="Kaladp0001s0033.v1.1"/>
</dbReference>
<keyword evidence="5" id="KW-0732">Signal</keyword>
<evidence type="ECO:0000313" key="7">
    <source>
        <dbReference type="EnsemblPlants" id="Kaladp0001s0033.1.v1.1.CDS.1"/>
    </source>
</evidence>
<keyword evidence="3 6" id="KW-0713">Self-incompatibility</keyword>
<evidence type="ECO:0000313" key="8">
    <source>
        <dbReference type="Proteomes" id="UP000594263"/>
    </source>
</evidence>
<dbReference type="PANTHER" id="PTHR31232:SF43">
    <property type="entry name" value="S-PROTEIN HOMOLOG 29-RELATED"/>
    <property type="match status" value="1"/>
</dbReference>
<sequence>MLSPKNMGRNTITVMGLMFSCLLFGNAKVYVQIHNRGQQDMSEHCWSRDDDMGVHLLEPGQYHEFSFRPNIWGSTKFVCAVSFGGDEVEKRIMAYQYTRDSYTCVDLCKWYLSETIACHENPLSKAEDCSDFW</sequence>
<evidence type="ECO:0000256" key="1">
    <source>
        <dbReference type="ARBA" id="ARBA00004613"/>
    </source>
</evidence>
<dbReference type="EnsemblPlants" id="Kaladp0001s0033.1.v1.1">
    <property type="protein sequence ID" value="Kaladp0001s0033.1.v1.1.CDS.1"/>
    <property type="gene ID" value="Kaladp0001s0033.v1.1"/>
</dbReference>
<comment type="subcellular location">
    <subcellularLocation>
        <location evidence="1 6">Secreted</location>
    </subcellularLocation>
</comment>
<name>A0A7N0R826_KALFE</name>
<dbReference type="GO" id="GO:0005576">
    <property type="term" value="C:extracellular region"/>
    <property type="evidence" value="ECO:0007669"/>
    <property type="project" value="UniProtKB-SubCell"/>
</dbReference>
<comment type="similarity">
    <text evidence="2 6">Belongs to the plant self-incompatibility (S1) protein family.</text>
</comment>
<dbReference type="PROSITE" id="PS51257">
    <property type="entry name" value="PROKAR_LIPOPROTEIN"/>
    <property type="match status" value="1"/>
</dbReference>
<reference evidence="7" key="1">
    <citation type="submission" date="2021-01" db="UniProtKB">
        <authorList>
            <consortium name="EnsemblPlants"/>
        </authorList>
    </citation>
    <scope>IDENTIFICATION</scope>
</reference>
<dbReference type="InterPro" id="IPR010264">
    <property type="entry name" value="Self-incomp_S1"/>
</dbReference>
<evidence type="ECO:0000256" key="3">
    <source>
        <dbReference type="ARBA" id="ARBA00022471"/>
    </source>
</evidence>
<dbReference type="Pfam" id="PF05938">
    <property type="entry name" value="Self-incomp_S1"/>
    <property type="match status" value="1"/>
</dbReference>
<proteinExistence type="inferred from homology"/>
<dbReference type="AlphaFoldDB" id="A0A7N0R826"/>
<organism evidence="7 8">
    <name type="scientific">Kalanchoe fedtschenkoi</name>
    <name type="common">Lavender scallops</name>
    <name type="synonym">South American air plant</name>
    <dbReference type="NCBI Taxonomy" id="63787"/>
    <lineage>
        <taxon>Eukaryota</taxon>
        <taxon>Viridiplantae</taxon>
        <taxon>Streptophyta</taxon>
        <taxon>Embryophyta</taxon>
        <taxon>Tracheophyta</taxon>
        <taxon>Spermatophyta</taxon>
        <taxon>Magnoliopsida</taxon>
        <taxon>eudicotyledons</taxon>
        <taxon>Gunneridae</taxon>
        <taxon>Pentapetalae</taxon>
        <taxon>Saxifragales</taxon>
        <taxon>Crassulaceae</taxon>
        <taxon>Kalanchoe</taxon>
    </lineage>
</organism>
<evidence type="ECO:0000256" key="6">
    <source>
        <dbReference type="RuleBase" id="RU367044"/>
    </source>
</evidence>
<dbReference type="Proteomes" id="UP000594263">
    <property type="component" value="Unplaced"/>
</dbReference>
<keyword evidence="4 6" id="KW-0964">Secreted</keyword>
<dbReference type="GO" id="GO:0060320">
    <property type="term" value="P:rejection of self pollen"/>
    <property type="evidence" value="ECO:0007669"/>
    <property type="project" value="UniProtKB-KW"/>
</dbReference>
<keyword evidence="8" id="KW-1185">Reference proteome</keyword>
<protein>
    <recommendedName>
        <fullName evidence="6">S-protein homolog</fullName>
    </recommendedName>
</protein>
<evidence type="ECO:0000256" key="2">
    <source>
        <dbReference type="ARBA" id="ARBA00005581"/>
    </source>
</evidence>